<feature type="compositionally biased region" description="Basic and acidic residues" evidence="3">
    <location>
        <begin position="188"/>
        <end position="205"/>
    </location>
</feature>
<evidence type="ECO:0000256" key="2">
    <source>
        <dbReference type="ARBA" id="ARBA00023657"/>
    </source>
</evidence>
<dbReference type="PANTHER" id="PTHR47231:SF1">
    <property type="entry name" value="CILIA- AND FLAGELLA-ASSOCIATED PROTEIN HOATZ"/>
    <property type="match status" value="1"/>
</dbReference>
<proteinExistence type="inferred from homology"/>
<evidence type="ECO:0000256" key="1">
    <source>
        <dbReference type="ARBA" id="ARBA00023451"/>
    </source>
</evidence>
<feature type="region of interest" description="Disordered" evidence="3">
    <location>
        <begin position="114"/>
        <end position="170"/>
    </location>
</feature>
<evidence type="ECO:0000313" key="5">
    <source>
        <dbReference type="Proteomes" id="UP000646548"/>
    </source>
</evidence>
<dbReference type="InterPro" id="IPR040681">
    <property type="entry name" value="HOATZ-like"/>
</dbReference>
<dbReference type="EMBL" id="WKFB01000067">
    <property type="protein sequence ID" value="KAF6737326.1"/>
    <property type="molecule type" value="Genomic_DNA"/>
</dbReference>
<dbReference type="Pfam" id="PF17664">
    <property type="entry name" value="HOATZ-like"/>
    <property type="match status" value="1"/>
</dbReference>
<protein>
    <recommendedName>
        <fullName evidence="2">Cilia- and flagella-associated protein HOATZ</fullName>
    </recommendedName>
</protein>
<sequence>MLGCPCLVNPLQLLGREPKEDSVRSHVASSPYKVQPRRCSTKLTVYTKTPIITQSGEQQELGLNLNDSKPSVITLFSLRNVSSGALEEHEEVTVFSGSSAADASHARRLWSSASLPPPLELRPAAADVRQRLPVSRPRRSGPAAAPGAAERPQSAAAVRRRQEERRRYEEAAVRRSQILDLLRRQRERRMQKEVQVWRERRSSPREEEEEEEELVRQLQ</sequence>
<gene>
    <name evidence="4" type="ORF">FQA47_016058</name>
</gene>
<feature type="compositionally biased region" description="Basic and acidic residues" evidence="3">
    <location>
        <begin position="160"/>
        <end position="170"/>
    </location>
</feature>
<dbReference type="GO" id="GO:0060271">
    <property type="term" value="P:cilium assembly"/>
    <property type="evidence" value="ECO:0007669"/>
    <property type="project" value="InterPro"/>
</dbReference>
<dbReference type="PANTHER" id="PTHR47231">
    <property type="entry name" value="UPF0722 PROTEIN C11ORF88"/>
    <property type="match status" value="1"/>
</dbReference>
<organism evidence="4 5">
    <name type="scientific">Oryzias melastigma</name>
    <name type="common">Marine medaka</name>
    <dbReference type="NCBI Taxonomy" id="30732"/>
    <lineage>
        <taxon>Eukaryota</taxon>
        <taxon>Metazoa</taxon>
        <taxon>Chordata</taxon>
        <taxon>Craniata</taxon>
        <taxon>Vertebrata</taxon>
        <taxon>Euteleostomi</taxon>
        <taxon>Actinopterygii</taxon>
        <taxon>Neopterygii</taxon>
        <taxon>Teleostei</taxon>
        <taxon>Neoteleostei</taxon>
        <taxon>Acanthomorphata</taxon>
        <taxon>Ovalentaria</taxon>
        <taxon>Atherinomorphae</taxon>
        <taxon>Beloniformes</taxon>
        <taxon>Adrianichthyidae</taxon>
        <taxon>Oryziinae</taxon>
        <taxon>Oryzias</taxon>
    </lineage>
</organism>
<accession>A0A834FNA1</accession>
<comment type="similarity">
    <text evidence="1">Belongs to the HOATZ family.</text>
</comment>
<feature type="region of interest" description="Disordered" evidence="3">
    <location>
        <begin position="188"/>
        <end position="219"/>
    </location>
</feature>
<dbReference type="AlphaFoldDB" id="A0A834FNA1"/>
<evidence type="ECO:0000256" key="3">
    <source>
        <dbReference type="SAM" id="MobiDB-lite"/>
    </source>
</evidence>
<reference evidence="4" key="1">
    <citation type="journal article" name="BMC Genomics">
        <title>Long-read sequencing and de novo genome assembly of marine medaka (Oryzias melastigma).</title>
        <authorList>
            <person name="Liang P."/>
            <person name="Saqib H.S.A."/>
            <person name="Ni X."/>
            <person name="Shen Y."/>
        </authorList>
    </citation>
    <scope>NUCLEOTIDE SEQUENCE</scope>
    <source>
        <strain evidence="4">Bigg-433</strain>
    </source>
</reference>
<name>A0A834FNA1_ORYME</name>
<comment type="caution">
    <text evidence="4">The sequence shown here is derived from an EMBL/GenBank/DDBJ whole genome shotgun (WGS) entry which is preliminary data.</text>
</comment>
<evidence type="ECO:0000313" key="4">
    <source>
        <dbReference type="EMBL" id="KAF6737326.1"/>
    </source>
</evidence>
<dbReference type="Proteomes" id="UP000646548">
    <property type="component" value="Unassembled WGS sequence"/>
</dbReference>
<feature type="compositionally biased region" description="Low complexity" evidence="3">
    <location>
        <begin position="140"/>
        <end position="157"/>
    </location>
</feature>